<comment type="caution">
    <text evidence="1">The sequence shown here is derived from an EMBL/GenBank/DDBJ whole genome shotgun (WGS) entry which is preliminary data.</text>
</comment>
<sequence length="102" mass="11773">MTLSCEDILFTKFANIYTSHRTSDFAINRNEINEGNEIDIESINNNEINKEKEIDENKKNKVANEGNEIDIESINNNEINKEKEIDENKPNLCLRHCACNIS</sequence>
<keyword evidence="2" id="KW-1185">Reference proteome</keyword>
<dbReference type="EMBL" id="PQFF01000156">
    <property type="protein sequence ID" value="RHZ78327.1"/>
    <property type="molecule type" value="Genomic_DNA"/>
</dbReference>
<gene>
    <name evidence="1" type="ORF">Glove_166g225</name>
</gene>
<protein>
    <submittedName>
        <fullName evidence="1">Uncharacterized protein</fullName>
    </submittedName>
</protein>
<reference evidence="1 2" key="1">
    <citation type="submission" date="2018-08" db="EMBL/GenBank/DDBJ databases">
        <title>Genome and evolution of the arbuscular mycorrhizal fungus Diversispora epigaea (formerly Glomus versiforme) and its bacterial endosymbionts.</title>
        <authorList>
            <person name="Sun X."/>
            <person name="Fei Z."/>
            <person name="Harrison M."/>
        </authorList>
    </citation>
    <scope>NUCLEOTIDE SEQUENCE [LARGE SCALE GENOMIC DNA]</scope>
    <source>
        <strain evidence="1 2">IT104</strain>
    </source>
</reference>
<organism evidence="1 2">
    <name type="scientific">Diversispora epigaea</name>
    <dbReference type="NCBI Taxonomy" id="1348612"/>
    <lineage>
        <taxon>Eukaryota</taxon>
        <taxon>Fungi</taxon>
        <taxon>Fungi incertae sedis</taxon>
        <taxon>Mucoromycota</taxon>
        <taxon>Glomeromycotina</taxon>
        <taxon>Glomeromycetes</taxon>
        <taxon>Diversisporales</taxon>
        <taxon>Diversisporaceae</taxon>
        <taxon>Diversispora</taxon>
    </lineage>
</organism>
<evidence type="ECO:0000313" key="2">
    <source>
        <dbReference type="Proteomes" id="UP000266861"/>
    </source>
</evidence>
<dbReference type="Proteomes" id="UP000266861">
    <property type="component" value="Unassembled WGS sequence"/>
</dbReference>
<proteinExistence type="predicted"/>
<dbReference type="AlphaFoldDB" id="A0A397ITK9"/>
<accession>A0A397ITK9</accession>
<evidence type="ECO:0000313" key="1">
    <source>
        <dbReference type="EMBL" id="RHZ78327.1"/>
    </source>
</evidence>
<name>A0A397ITK9_9GLOM</name>